<dbReference type="eggNOG" id="KOG1792">
    <property type="taxonomic scope" value="Eukaryota"/>
</dbReference>
<dbReference type="InterPro" id="IPR046964">
    <property type="entry name" value="RTN1-4"/>
</dbReference>
<gene>
    <name evidence="2" type="ORF">H920_15747</name>
</gene>
<dbReference type="PANTHER" id="PTHR45799">
    <property type="entry name" value="RETICULON-LIKE PROTEIN"/>
    <property type="match status" value="1"/>
</dbReference>
<feature type="region of interest" description="Disordered" evidence="1">
    <location>
        <begin position="61"/>
        <end position="85"/>
    </location>
</feature>
<dbReference type="EMBL" id="KN123930">
    <property type="protein sequence ID" value="KFO22868.1"/>
    <property type="molecule type" value="Genomic_DNA"/>
</dbReference>
<keyword evidence="3" id="KW-1185">Reference proteome</keyword>
<accession>A0A091CXA0</accession>
<protein>
    <submittedName>
        <fullName evidence="2">Reticulon-1</fullName>
    </submittedName>
</protein>
<feature type="compositionally biased region" description="Low complexity" evidence="1">
    <location>
        <begin position="258"/>
        <end position="267"/>
    </location>
</feature>
<dbReference type="Proteomes" id="UP000028990">
    <property type="component" value="Unassembled WGS sequence"/>
</dbReference>
<sequence length="369" mass="39931">MSVMKHFCASSAAALASGLDHSFLTTPEDAEGACYTSLISNICYSPQEESTYFTGILQKDNGHITTSESPEELGTPGPSLPEAPGMESRGLFSSDSGIEMTPAESTDVNMILADPLGQMKAEACKYIDITRPEEVKCQGQRLPDLEDKDLDFKSKDTEISIKPGGVREPDTPAPVEGKVIKDHLFEESTFAPHTDDFSEEQHTPLVTAPIRITLTETEPAVTTYIQDKTPEKQDVCLKPSPDMVPTVTVSEPEDDSPESVTPPSSSTGGAQSPLVLFMVVQTEALLLLNDVKMRAVELAVFSELWQSSRVSPDFDRPHDPGTVGTERTEKVVSRQPRMVIGTSGGGIREITLDGGSEERTQAGLWEANV</sequence>
<dbReference type="GO" id="GO:0014069">
    <property type="term" value="C:postsynaptic density"/>
    <property type="evidence" value="ECO:0007669"/>
    <property type="project" value="TreeGrafter"/>
</dbReference>
<evidence type="ECO:0000256" key="1">
    <source>
        <dbReference type="SAM" id="MobiDB-lite"/>
    </source>
</evidence>
<dbReference type="AlphaFoldDB" id="A0A091CXA0"/>
<feature type="region of interest" description="Disordered" evidence="1">
    <location>
        <begin position="233"/>
        <end position="270"/>
    </location>
</feature>
<dbReference type="GO" id="GO:0071787">
    <property type="term" value="P:endoplasmic reticulum tubular network formation"/>
    <property type="evidence" value="ECO:0007669"/>
    <property type="project" value="TreeGrafter"/>
</dbReference>
<reference evidence="2 3" key="1">
    <citation type="submission" date="2013-11" db="EMBL/GenBank/DDBJ databases">
        <title>The Damaraland mole rat (Fukomys damarensis) genome and evolution of African mole rats.</title>
        <authorList>
            <person name="Gladyshev V.N."/>
            <person name="Fang X."/>
        </authorList>
    </citation>
    <scope>NUCLEOTIDE SEQUENCE [LARGE SCALE GENOMIC DNA]</scope>
    <source>
        <tissue evidence="2">Liver</tissue>
    </source>
</reference>
<dbReference type="GO" id="GO:0007420">
    <property type="term" value="P:brain development"/>
    <property type="evidence" value="ECO:0007669"/>
    <property type="project" value="TreeGrafter"/>
</dbReference>
<evidence type="ECO:0000313" key="2">
    <source>
        <dbReference type="EMBL" id="KFO22868.1"/>
    </source>
</evidence>
<dbReference type="GO" id="GO:0043005">
    <property type="term" value="C:neuron projection"/>
    <property type="evidence" value="ECO:0007669"/>
    <property type="project" value="TreeGrafter"/>
</dbReference>
<dbReference type="PANTHER" id="PTHR45799:SF5">
    <property type="entry name" value="RETICULON-1"/>
    <property type="match status" value="1"/>
</dbReference>
<feature type="region of interest" description="Disordered" evidence="1">
    <location>
        <begin position="311"/>
        <end position="330"/>
    </location>
</feature>
<dbReference type="GO" id="GO:0005789">
    <property type="term" value="C:endoplasmic reticulum membrane"/>
    <property type="evidence" value="ECO:0007669"/>
    <property type="project" value="TreeGrafter"/>
</dbReference>
<evidence type="ECO:0000313" key="3">
    <source>
        <dbReference type="Proteomes" id="UP000028990"/>
    </source>
</evidence>
<proteinExistence type="predicted"/>
<name>A0A091CXA0_FUKDA</name>
<dbReference type="GO" id="GO:0030182">
    <property type="term" value="P:neuron differentiation"/>
    <property type="evidence" value="ECO:0007669"/>
    <property type="project" value="TreeGrafter"/>
</dbReference>
<organism evidence="2 3">
    <name type="scientific">Fukomys damarensis</name>
    <name type="common">Damaraland mole rat</name>
    <name type="synonym">Cryptomys damarensis</name>
    <dbReference type="NCBI Taxonomy" id="885580"/>
    <lineage>
        <taxon>Eukaryota</taxon>
        <taxon>Metazoa</taxon>
        <taxon>Chordata</taxon>
        <taxon>Craniata</taxon>
        <taxon>Vertebrata</taxon>
        <taxon>Euteleostomi</taxon>
        <taxon>Mammalia</taxon>
        <taxon>Eutheria</taxon>
        <taxon>Euarchontoglires</taxon>
        <taxon>Glires</taxon>
        <taxon>Rodentia</taxon>
        <taxon>Hystricomorpha</taxon>
        <taxon>Bathyergidae</taxon>
        <taxon>Fukomys</taxon>
    </lineage>
</organism>